<dbReference type="PANTHER" id="PTHR23513:SF11">
    <property type="entry name" value="STAPHYLOFERRIN A TRANSPORTER"/>
    <property type="match status" value="1"/>
</dbReference>
<dbReference type="GO" id="GO:0005886">
    <property type="term" value="C:plasma membrane"/>
    <property type="evidence" value="ECO:0007669"/>
    <property type="project" value="UniProtKB-SubCell"/>
</dbReference>
<evidence type="ECO:0000256" key="4">
    <source>
        <dbReference type="ARBA" id="ARBA00022692"/>
    </source>
</evidence>
<feature type="transmembrane region" description="Helical" evidence="7">
    <location>
        <begin position="261"/>
        <end position="282"/>
    </location>
</feature>
<name>A0A3N9WL85_9ACTN</name>
<dbReference type="PANTHER" id="PTHR23513">
    <property type="entry name" value="INTEGRAL MEMBRANE EFFLUX PROTEIN-RELATED"/>
    <property type="match status" value="1"/>
</dbReference>
<evidence type="ECO:0000256" key="5">
    <source>
        <dbReference type="ARBA" id="ARBA00022989"/>
    </source>
</evidence>
<evidence type="ECO:0000313" key="9">
    <source>
        <dbReference type="Proteomes" id="UP000266889"/>
    </source>
</evidence>
<feature type="transmembrane region" description="Helical" evidence="7">
    <location>
        <begin position="226"/>
        <end position="249"/>
    </location>
</feature>
<organism evidence="8 9">
    <name type="scientific">Micromonospora arida</name>
    <dbReference type="NCBI Taxonomy" id="2203715"/>
    <lineage>
        <taxon>Bacteria</taxon>
        <taxon>Bacillati</taxon>
        <taxon>Actinomycetota</taxon>
        <taxon>Actinomycetes</taxon>
        <taxon>Micromonosporales</taxon>
        <taxon>Micromonosporaceae</taxon>
        <taxon>Micromonospora</taxon>
    </lineage>
</organism>
<evidence type="ECO:0000313" key="8">
    <source>
        <dbReference type="EMBL" id="RQX01604.1"/>
    </source>
</evidence>
<dbReference type="InterPro" id="IPR022324">
    <property type="entry name" value="Bacilysin_exporter_BacE_put"/>
</dbReference>
<feature type="transmembrane region" description="Helical" evidence="7">
    <location>
        <begin position="382"/>
        <end position="403"/>
    </location>
</feature>
<dbReference type="EMBL" id="QGSY01000330">
    <property type="protein sequence ID" value="RQX01604.1"/>
    <property type="molecule type" value="Genomic_DNA"/>
</dbReference>
<feature type="transmembrane region" description="Helical" evidence="7">
    <location>
        <begin position="56"/>
        <end position="77"/>
    </location>
</feature>
<dbReference type="AlphaFoldDB" id="A0A3N9WL85"/>
<dbReference type="PRINTS" id="PR01988">
    <property type="entry name" value="EXPORTERBACE"/>
</dbReference>
<sequence>MDAPAEADTGHAETTLWTSGFRWYFTGTSVSLLGTAMAPVALAFSVLEHSSSVYDLGWVLAARSIPLVAFLLVGGAVADRFPRSTVLKLSNLGAASTQGVVAFLLLSGRYSLMLIIALEFLNGSLTAFTQPAMRGIIPQLVAKAQMRRANSLVASSKNAITILGPTAAGITVATVGGGWAIALDSASYLLAAFFISRIRLTEEIARSSRSVLSDVREGWSEFRSIPWVWSVVASLAVTNLLKTGIWVVLGPAIAITTIGAASWGGVLSARAVGLLVMGLVMYRLTVRRLLGTGQLFFALGCLPLIALGVGANALWLFIAAFMAGIGSGMFGPAWETSLQEHVPNNVLSRVTSYDDLFSYVTVPIGMMCAAPAGAIFGNEQVALVGGILFLAAALLPLLSRSVYNLRHG</sequence>
<dbReference type="InterPro" id="IPR036259">
    <property type="entry name" value="MFS_trans_sf"/>
</dbReference>
<comment type="subcellular location">
    <subcellularLocation>
        <location evidence="1">Cell membrane</location>
        <topology evidence="1">Multi-pass membrane protein</topology>
    </subcellularLocation>
</comment>
<keyword evidence="6 7" id="KW-0472">Membrane</keyword>
<gene>
    <name evidence="8" type="ORF">DLJ58_32255</name>
</gene>
<evidence type="ECO:0000256" key="2">
    <source>
        <dbReference type="ARBA" id="ARBA00022448"/>
    </source>
</evidence>
<dbReference type="OrthoDB" id="4528313at2"/>
<dbReference type="Proteomes" id="UP000266889">
    <property type="component" value="Unassembled WGS sequence"/>
</dbReference>
<dbReference type="Pfam" id="PF05977">
    <property type="entry name" value="MFS_3"/>
    <property type="match status" value="1"/>
</dbReference>
<feature type="transmembrane region" description="Helical" evidence="7">
    <location>
        <begin position="158"/>
        <end position="182"/>
    </location>
</feature>
<keyword evidence="9" id="KW-1185">Reference proteome</keyword>
<keyword evidence="4 7" id="KW-0812">Transmembrane</keyword>
<protein>
    <submittedName>
        <fullName evidence="8">MFS transporter</fullName>
    </submittedName>
</protein>
<feature type="transmembrane region" description="Helical" evidence="7">
    <location>
        <begin position="356"/>
        <end position="376"/>
    </location>
</feature>
<evidence type="ECO:0000256" key="7">
    <source>
        <dbReference type="SAM" id="Phobius"/>
    </source>
</evidence>
<feature type="transmembrane region" description="Helical" evidence="7">
    <location>
        <begin position="289"/>
        <end position="307"/>
    </location>
</feature>
<evidence type="ECO:0000256" key="6">
    <source>
        <dbReference type="ARBA" id="ARBA00023136"/>
    </source>
</evidence>
<proteinExistence type="predicted"/>
<dbReference type="InterPro" id="IPR010290">
    <property type="entry name" value="TM_effector"/>
</dbReference>
<keyword evidence="2" id="KW-0813">Transport</keyword>
<dbReference type="CDD" id="cd06173">
    <property type="entry name" value="MFS_MefA_like"/>
    <property type="match status" value="1"/>
</dbReference>
<dbReference type="Gene3D" id="1.20.1250.20">
    <property type="entry name" value="MFS general substrate transporter like domains"/>
    <property type="match status" value="1"/>
</dbReference>
<feature type="transmembrane region" description="Helical" evidence="7">
    <location>
        <begin position="23"/>
        <end position="44"/>
    </location>
</feature>
<comment type="caution">
    <text evidence="8">The sequence shown here is derived from an EMBL/GenBank/DDBJ whole genome shotgun (WGS) entry which is preliminary data.</text>
</comment>
<evidence type="ECO:0000256" key="3">
    <source>
        <dbReference type="ARBA" id="ARBA00022475"/>
    </source>
</evidence>
<keyword evidence="5 7" id="KW-1133">Transmembrane helix</keyword>
<evidence type="ECO:0000256" key="1">
    <source>
        <dbReference type="ARBA" id="ARBA00004651"/>
    </source>
</evidence>
<dbReference type="SUPFAM" id="SSF103473">
    <property type="entry name" value="MFS general substrate transporter"/>
    <property type="match status" value="1"/>
</dbReference>
<accession>A0A3N9WL85</accession>
<reference evidence="8 9" key="1">
    <citation type="submission" date="2018-05" db="EMBL/GenBank/DDBJ databases">
        <title>Micromonospora from Atacama Desert.</title>
        <authorList>
            <person name="Carro L."/>
            <person name="Goodfellow M."/>
            <person name="Klenk H.-P."/>
        </authorList>
    </citation>
    <scope>NUCLEOTIDE SEQUENCE [LARGE SCALE GENOMIC DNA]</scope>
    <source>
        <strain evidence="8 9">LB32</strain>
    </source>
</reference>
<feature type="transmembrane region" description="Helical" evidence="7">
    <location>
        <begin position="313"/>
        <end position="335"/>
    </location>
</feature>
<keyword evidence="3" id="KW-1003">Cell membrane</keyword>